<protein>
    <submittedName>
        <fullName evidence="1">Uncharacterized protein</fullName>
    </submittedName>
</protein>
<gene>
    <name evidence="1" type="ORF">RchiOBHm_Chr6g0288971</name>
</gene>
<evidence type="ECO:0000313" key="1">
    <source>
        <dbReference type="EMBL" id="PRQ25925.1"/>
    </source>
</evidence>
<name>A0A2P6PVG9_ROSCH</name>
<sequence length="47" mass="5380">MSMEATGCKDLIEVMLIIHEAYVVCRQRIKRMKYLIGQGMADHNIGL</sequence>
<dbReference type="Gramene" id="PRQ25925">
    <property type="protein sequence ID" value="PRQ25925"/>
    <property type="gene ID" value="RchiOBHm_Chr6g0288971"/>
</dbReference>
<dbReference type="Proteomes" id="UP000238479">
    <property type="component" value="Chromosome 6"/>
</dbReference>
<accession>A0A2P6PVG9</accession>
<proteinExistence type="predicted"/>
<reference evidence="1 2" key="1">
    <citation type="journal article" date="2018" name="Nat. Genet.">
        <title>The Rosa genome provides new insights in the design of modern roses.</title>
        <authorList>
            <person name="Bendahmane M."/>
        </authorList>
    </citation>
    <scope>NUCLEOTIDE SEQUENCE [LARGE SCALE GENOMIC DNA]</scope>
    <source>
        <strain evidence="2">cv. Old Blush</strain>
    </source>
</reference>
<keyword evidence="2" id="KW-1185">Reference proteome</keyword>
<dbReference type="EMBL" id="PDCK01000044">
    <property type="protein sequence ID" value="PRQ25925.1"/>
    <property type="molecule type" value="Genomic_DNA"/>
</dbReference>
<evidence type="ECO:0000313" key="2">
    <source>
        <dbReference type="Proteomes" id="UP000238479"/>
    </source>
</evidence>
<comment type="caution">
    <text evidence="1">The sequence shown here is derived from an EMBL/GenBank/DDBJ whole genome shotgun (WGS) entry which is preliminary data.</text>
</comment>
<organism evidence="1 2">
    <name type="scientific">Rosa chinensis</name>
    <name type="common">China rose</name>
    <dbReference type="NCBI Taxonomy" id="74649"/>
    <lineage>
        <taxon>Eukaryota</taxon>
        <taxon>Viridiplantae</taxon>
        <taxon>Streptophyta</taxon>
        <taxon>Embryophyta</taxon>
        <taxon>Tracheophyta</taxon>
        <taxon>Spermatophyta</taxon>
        <taxon>Magnoliopsida</taxon>
        <taxon>eudicotyledons</taxon>
        <taxon>Gunneridae</taxon>
        <taxon>Pentapetalae</taxon>
        <taxon>rosids</taxon>
        <taxon>fabids</taxon>
        <taxon>Rosales</taxon>
        <taxon>Rosaceae</taxon>
        <taxon>Rosoideae</taxon>
        <taxon>Rosoideae incertae sedis</taxon>
        <taxon>Rosa</taxon>
    </lineage>
</organism>
<dbReference type="AlphaFoldDB" id="A0A2P6PVG9"/>